<protein>
    <submittedName>
        <fullName evidence="1">Uncharacterized protein</fullName>
    </submittedName>
</protein>
<organism evidence="1 2">
    <name type="scientific">Cirrhinus molitorella</name>
    <name type="common">mud carp</name>
    <dbReference type="NCBI Taxonomy" id="172907"/>
    <lineage>
        <taxon>Eukaryota</taxon>
        <taxon>Metazoa</taxon>
        <taxon>Chordata</taxon>
        <taxon>Craniata</taxon>
        <taxon>Vertebrata</taxon>
        <taxon>Euteleostomi</taxon>
        <taxon>Actinopterygii</taxon>
        <taxon>Neopterygii</taxon>
        <taxon>Teleostei</taxon>
        <taxon>Ostariophysi</taxon>
        <taxon>Cypriniformes</taxon>
        <taxon>Cyprinidae</taxon>
        <taxon>Labeoninae</taxon>
        <taxon>Labeonini</taxon>
        <taxon>Cirrhinus</taxon>
    </lineage>
</organism>
<dbReference type="Proteomes" id="UP001187343">
    <property type="component" value="Unassembled WGS sequence"/>
</dbReference>
<proteinExistence type="predicted"/>
<evidence type="ECO:0000313" key="2">
    <source>
        <dbReference type="Proteomes" id="UP001187343"/>
    </source>
</evidence>
<name>A0AA88TX25_9TELE</name>
<comment type="caution">
    <text evidence="1">The sequence shown here is derived from an EMBL/GenBank/DDBJ whole genome shotgun (WGS) entry which is preliminary data.</text>
</comment>
<keyword evidence="2" id="KW-1185">Reference proteome</keyword>
<reference evidence="1" key="1">
    <citation type="submission" date="2023-08" db="EMBL/GenBank/DDBJ databases">
        <title>Chromosome-level Genome Assembly of mud carp (Cirrhinus molitorella).</title>
        <authorList>
            <person name="Liu H."/>
        </authorList>
    </citation>
    <scope>NUCLEOTIDE SEQUENCE</scope>
    <source>
        <strain evidence="1">Prfri</strain>
        <tissue evidence="1">Muscle</tissue>
    </source>
</reference>
<accession>A0AA88TX25</accession>
<gene>
    <name evidence="1" type="ORF">Q8A67_004224</name>
</gene>
<evidence type="ECO:0000313" key="1">
    <source>
        <dbReference type="EMBL" id="KAK2912091.1"/>
    </source>
</evidence>
<sequence>MPLDSGSPNPLHFPRLSSEYSFLPLIRWICKFNMELSISHIEIFCGQRNWPSLHPKPDSILPPGVG</sequence>
<dbReference type="EMBL" id="JAUYZG010000003">
    <property type="protein sequence ID" value="KAK2912091.1"/>
    <property type="molecule type" value="Genomic_DNA"/>
</dbReference>
<dbReference type="AlphaFoldDB" id="A0AA88TX25"/>